<feature type="domain" description="F-box" evidence="1">
    <location>
        <begin position="9"/>
        <end position="58"/>
    </location>
</feature>
<dbReference type="PROSITE" id="PS50181">
    <property type="entry name" value="FBOX"/>
    <property type="match status" value="1"/>
</dbReference>
<evidence type="ECO:0000313" key="3">
    <source>
        <dbReference type="Proteomes" id="UP000664203"/>
    </source>
</evidence>
<dbReference type="InterPro" id="IPR001810">
    <property type="entry name" value="F-box_dom"/>
</dbReference>
<dbReference type="OrthoDB" id="1259151at2759"/>
<name>A0A8H3F015_9LECA</name>
<dbReference type="AlphaFoldDB" id="A0A8H3F015"/>
<accession>A0A8H3F015</accession>
<protein>
    <recommendedName>
        <fullName evidence="1">F-box domain-containing protein</fullName>
    </recommendedName>
</protein>
<dbReference type="Proteomes" id="UP000664203">
    <property type="component" value="Unassembled WGS sequence"/>
</dbReference>
<dbReference type="EMBL" id="CAJPDR010000052">
    <property type="protein sequence ID" value="CAF9911901.1"/>
    <property type="molecule type" value="Genomic_DNA"/>
</dbReference>
<proteinExistence type="predicted"/>
<dbReference type="InterPro" id="IPR015943">
    <property type="entry name" value="WD40/YVTN_repeat-like_dom_sf"/>
</dbReference>
<dbReference type="Gene3D" id="2.130.10.10">
    <property type="entry name" value="YVTN repeat-like/Quinoprotein amine dehydrogenase"/>
    <property type="match status" value="1"/>
</dbReference>
<organism evidence="2 3">
    <name type="scientific">Alectoria fallacina</name>
    <dbReference type="NCBI Taxonomy" id="1903189"/>
    <lineage>
        <taxon>Eukaryota</taxon>
        <taxon>Fungi</taxon>
        <taxon>Dikarya</taxon>
        <taxon>Ascomycota</taxon>
        <taxon>Pezizomycotina</taxon>
        <taxon>Lecanoromycetes</taxon>
        <taxon>OSLEUM clade</taxon>
        <taxon>Lecanoromycetidae</taxon>
        <taxon>Lecanorales</taxon>
        <taxon>Lecanorineae</taxon>
        <taxon>Parmeliaceae</taxon>
        <taxon>Alectoria</taxon>
    </lineage>
</organism>
<keyword evidence="3" id="KW-1185">Reference proteome</keyword>
<evidence type="ECO:0000313" key="2">
    <source>
        <dbReference type="EMBL" id="CAF9911901.1"/>
    </source>
</evidence>
<dbReference type="SUPFAM" id="SSF50978">
    <property type="entry name" value="WD40 repeat-like"/>
    <property type="match status" value="1"/>
</dbReference>
<sequence>MAPEFFNAKATLATLPPELLAHIVVHIDTARAISHLASTCRKAHAFVENDGFRIFVQTRFPYIKPPTKPSPSFWKEAAHGITSLSKNWDRKAFIAWSINPREINQDLKSQRSRGRPTQVGQTIGFTPVIDSYEAWYGGDWASRKEVVAWGAGAALFMRSKIMGKNKNYKWQTSDNRLLKGMNTHKQRYAYATYSEKGADEGLDDITSVNLLLQQSLNDPEQVIIGRASGGLSLVSLSTETSQSKIVSSYDTMGRAVRSASTKLESIPLLAACLSDSTIALYPIDPKISQVHPISQVSANPSDQSRTWSSRFLGHNRLIVGLGPSQEPLHVYSIGQGEILRESVRVSELSHISAHERLDLGGDNGIRSATSIYSLAPIDVSSSAGRAEGDVFLSGAYDGLTCLHDLRSANSITAIFQDPVDTFSPIYSLLSIGTERFVAGGARHSIIKVFDLRMPGGKLYHAADPVPCSGALENRARTFKSRRWSGYSEKYYDSNHKRRGWNVFLRPKDNTSRRVSESPVYALSRPSHCSPTFFAGLESTILQLDMVSIMDEYPDPLFKYGQAKTGDKHDIERKWDSQGNVLCLPMYEHDTGPVNLIKQRKVEHTQGSIDGWDERWKREEPWPVDDRRRHHSWGLV</sequence>
<evidence type="ECO:0000259" key="1">
    <source>
        <dbReference type="PROSITE" id="PS50181"/>
    </source>
</evidence>
<gene>
    <name evidence="2" type="ORF">ALECFALPRED_007755</name>
</gene>
<comment type="caution">
    <text evidence="2">The sequence shown here is derived from an EMBL/GenBank/DDBJ whole genome shotgun (WGS) entry which is preliminary data.</text>
</comment>
<reference evidence="2" key="1">
    <citation type="submission" date="2021-03" db="EMBL/GenBank/DDBJ databases">
        <authorList>
            <person name="Tagirdzhanova G."/>
        </authorList>
    </citation>
    <scope>NUCLEOTIDE SEQUENCE</scope>
</reference>
<dbReference type="InterPro" id="IPR036322">
    <property type="entry name" value="WD40_repeat_dom_sf"/>
</dbReference>